<protein>
    <submittedName>
        <fullName evidence="6">Ribulose bisphosphate carboxylase small subunit</fullName>
    </submittedName>
</protein>
<dbReference type="PANTHER" id="PTHR32429">
    <property type="match status" value="1"/>
</dbReference>
<dbReference type="CDD" id="cd00307">
    <property type="entry name" value="RuBisCO_small_like"/>
    <property type="match status" value="1"/>
</dbReference>
<evidence type="ECO:0000256" key="1">
    <source>
        <dbReference type="ARBA" id="ARBA00022741"/>
    </source>
</evidence>
<evidence type="ECO:0000256" key="3">
    <source>
        <dbReference type="ARBA" id="ARBA00025781"/>
    </source>
</evidence>
<evidence type="ECO:0000256" key="2">
    <source>
        <dbReference type="ARBA" id="ARBA00022840"/>
    </source>
</evidence>
<evidence type="ECO:0000259" key="5">
    <source>
        <dbReference type="SMART" id="SM00961"/>
    </source>
</evidence>
<dbReference type="Gene3D" id="3.30.190.10">
    <property type="entry name" value="Ribulose bisphosphate carboxylase, small subunit"/>
    <property type="match status" value="1"/>
</dbReference>
<dbReference type="Pfam" id="PF21228">
    <property type="entry name" value="RuBisCO_activase_AAA_helical"/>
    <property type="match status" value="1"/>
</dbReference>
<dbReference type="Gene3D" id="1.10.8.1070">
    <property type="match status" value="1"/>
</dbReference>
<sequence length="414" mass="46755">MSYYIAPRFLDKLAVHITKNFLNIPGVRVPLILGIHGRKGEGKTFQCELAFEKMGIEVTLISGGELESPDAGDPARLIRLRYRETAELIKVRGKMCVLMINDLDAGAGRFDEGTQYTVNTQLVNATLMNIADNPTDVQLPGSYDSNPIRRVPIIVTGNDFSTLYAPLIRDGRMEKFYWEPNRDDKVGIVGGIFAEDGLSKREIEQLVDTFPKQSIDFFSALRSRIYDEQIRDFIHQVGFERISLRVVNSVEAPPEFKKPDFSLAHLIESGNLVLGEQQRVDNSQLVDEYNRLNRGRGYQAAPPPEAPMIQPVNNSSHKRETSNTHLSLETQEQIRQILSQGHKITFEHVDARRFRTGSWQSCGTLHIDAESDAISTLEACLVDYEGEYVRLVGIDPKGKRRVVETIIQRPNDKN</sequence>
<dbReference type="PANTHER" id="PTHR32429:SF11">
    <property type="entry name" value="RIBULOSE BISPHOSPHATE CARBOXYLASE_OXYGENASE ACTIVASE, CHLOROPLASTIC"/>
    <property type="match status" value="1"/>
</dbReference>
<feature type="domain" description="Ribulose bisphosphate carboxylase small subunit" evidence="5">
    <location>
        <begin position="318"/>
        <end position="410"/>
    </location>
</feature>
<dbReference type="InterPro" id="IPR000894">
    <property type="entry name" value="RuBisCO_ssu_dom"/>
</dbReference>
<dbReference type="SUPFAM" id="SSF55239">
    <property type="entry name" value="RuBisCO, small subunit"/>
    <property type="match status" value="1"/>
</dbReference>
<comment type="caution">
    <text evidence="6">The sequence shown here is derived from an EMBL/GenBank/DDBJ whole genome shotgun (WGS) entry which is preliminary data.</text>
</comment>
<proteinExistence type="inferred from homology"/>
<dbReference type="InterPro" id="IPR036385">
    <property type="entry name" value="RuBisCO_ssu_sf"/>
</dbReference>
<keyword evidence="1" id="KW-0547">Nucleotide-binding</keyword>
<evidence type="ECO:0000313" key="6">
    <source>
        <dbReference type="EMBL" id="MBC1305111.1"/>
    </source>
</evidence>
<dbReference type="Pfam" id="PF00101">
    <property type="entry name" value="RuBisCO_small"/>
    <property type="match status" value="1"/>
</dbReference>
<dbReference type="RefSeq" id="WP_011320598.1">
    <property type="nucleotide sequence ID" value="NZ_JACKZP010000160.1"/>
</dbReference>
<comment type="similarity">
    <text evidence="3">Belongs to the RuBisCO activase family.</text>
</comment>
<dbReference type="Pfam" id="PF00004">
    <property type="entry name" value="AAA"/>
    <property type="match status" value="1"/>
</dbReference>
<dbReference type="SMART" id="SM00961">
    <property type="entry name" value="RuBisCO_small"/>
    <property type="match status" value="1"/>
</dbReference>
<dbReference type="InterPro" id="IPR027417">
    <property type="entry name" value="P-loop_NTPase"/>
</dbReference>
<dbReference type="GeneID" id="58726704"/>
<organism evidence="6 7">
    <name type="scientific">Trichormus variabilis N2B</name>
    <dbReference type="NCBI Taxonomy" id="2681315"/>
    <lineage>
        <taxon>Bacteria</taxon>
        <taxon>Bacillati</taxon>
        <taxon>Cyanobacteriota</taxon>
        <taxon>Cyanophyceae</taxon>
        <taxon>Nostocales</taxon>
        <taxon>Nostocaceae</taxon>
        <taxon>Trichormus</taxon>
    </lineage>
</organism>
<keyword evidence="2" id="KW-0067">ATP-binding</keyword>
<evidence type="ECO:0000313" key="7">
    <source>
        <dbReference type="Proteomes" id="UP000570851"/>
    </source>
</evidence>
<dbReference type="InterPro" id="IPR048571">
    <property type="entry name" value="RuBisCO_activase_AAA_helical"/>
</dbReference>
<reference evidence="6 7" key="1">
    <citation type="submission" date="2019-11" db="EMBL/GenBank/DDBJ databases">
        <title>Comparison of genomes from free-living endosymbiotic cyanobacteria isolated from Azolla.</title>
        <authorList>
            <person name="Thiel T."/>
            <person name="Pratte B."/>
        </authorList>
    </citation>
    <scope>NUCLEOTIDE SEQUENCE [LARGE SCALE GENOMIC DNA]</scope>
    <source>
        <strain evidence="6 7">N2B</strain>
    </source>
</reference>
<dbReference type="SUPFAM" id="SSF52540">
    <property type="entry name" value="P-loop containing nucleoside triphosphate hydrolases"/>
    <property type="match status" value="1"/>
</dbReference>
<evidence type="ECO:0000256" key="4">
    <source>
        <dbReference type="SAM" id="MobiDB-lite"/>
    </source>
</evidence>
<dbReference type="EMBL" id="JACKZP010000160">
    <property type="protein sequence ID" value="MBC1305111.1"/>
    <property type="molecule type" value="Genomic_DNA"/>
</dbReference>
<feature type="region of interest" description="Disordered" evidence="4">
    <location>
        <begin position="298"/>
        <end position="319"/>
    </location>
</feature>
<dbReference type="InterPro" id="IPR044960">
    <property type="entry name" value="RCA-like"/>
</dbReference>
<dbReference type="Proteomes" id="UP000570851">
    <property type="component" value="Unassembled WGS sequence"/>
</dbReference>
<name>A0ABR6SFZ6_ANAVA</name>
<keyword evidence="7" id="KW-1185">Reference proteome</keyword>
<accession>A0ABR6SFZ6</accession>
<dbReference type="Gene3D" id="3.40.50.300">
    <property type="entry name" value="P-loop containing nucleotide triphosphate hydrolases"/>
    <property type="match status" value="1"/>
</dbReference>
<dbReference type="InterPro" id="IPR003959">
    <property type="entry name" value="ATPase_AAA_core"/>
</dbReference>
<gene>
    <name evidence="6" type="ORF">GNE12_24675</name>
</gene>